<name>A0AAV4CAC5_9GAST</name>
<evidence type="ECO:0000313" key="2">
    <source>
        <dbReference type="EMBL" id="GFO28458.1"/>
    </source>
</evidence>
<keyword evidence="1" id="KW-1133">Transmembrane helix</keyword>
<reference evidence="2 3" key="1">
    <citation type="journal article" date="2021" name="Elife">
        <title>Chloroplast acquisition without the gene transfer in kleptoplastic sea slugs, Plakobranchus ocellatus.</title>
        <authorList>
            <person name="Maeda T."/>
            <person name="Takahashi S."/>
            <person name="Yoshida T."/>
            <person name="Shimamura S."/>
            <person name="Takaki Y."/>
            <person name="Nagai Y."/>
            <person name="Toyoda A."/>
            <person name="Suzuki Y."/>
            <person name="Arimoto A."/>
            <person name="Ishii H."/>
            <person name="Satoh N."/>
            <person name="Nishiyama T."/>
            <person name="Hasebe M."/>
            <person name="Maruyama T."/>
            <person name="Minagawa J."/>
            <person name="Obokata J."/>
            <person name="Shigenobu S."/>
        </authorList>
    </citation>
    <scope>NUCLEOTIDE SEQUENCE [LARGE SCALE GENOMIC DNA]</scope>
</reference>
<accession>A0AAV4CAC5</accession>
<dbReference type="Proteomes" id="UP000735302">
    <property type="component" value="Unassembled WGS sequence"/>
</dbReference>
<dbReference type="EMBL" id="BLXT01006043">
    <property type="protein sequence ID" value="GFO28458.1"/>
    <property type="molecule type" value="Genomic_DNA"/>
</dbReference>
<keyword evidence="3" id="KW-1185">Reference proteome</keyword>
<proteinExistence type="predicted"/>
<evidence type="ECO:0000256" key="1">
    <source>
        <dbReference type="SAM" id="Phobius"/>
    </source>
</evidence>
<sequence>MIRVYSRLTLIMYSRFPLVVAMILMCFRLTYVVDMFLQGNHHTEPARLHVIEKPASHQAYSLTQEALHELFLALPVRGREELIASPDQLERGVGEGKNGMKGEIYS</sequence>
<keyword evidence="1" id="KW-0812">Transmembrane</keyword>
<dbReference type="AlphaFoldDB" id="A0AAV4CAC5"/>
<protein>
    <submittedName>
        <fullName evidence="2">Uncharacterized protein</fullName>
    </submittedName>
</protein>
<evidence type="ECO:0000313" key="3">
    <source>
        <dbReference type="Proteomes" id="UP000735302"/>
    </source>
</evidence>
<organism evidence="2 3">
    <name type="scientific">Plakobranchus ocellatus</name>
    <dbReference type="NCBI Taxonomy" id="259542"/>
    <lineage>
        <taxon>Eukaryota</taxon>
        <taxon>Metazoa</taxon>
        <taxon>Spiralia</taxon>
        <taxon>Lophotrochozoa</taxon>
        <taxon>Mollusca</taxon>
        <taxon>Gastropoda</taxon>
        <taxon>Heterobranchia</taxon>
        <taxon>Euthyneura</taxon>
        <taxon>Panpulmonata</taxon>
        <taxon>Sacoglossa</taxon>
        <taxon>Placobranchoidea</taxon>
        <taxon>Plakobranchidae</taxon>
        <taxon>Plakobranchus</taxon>
    </lineage>
</organism>
<comment type="caution">
    <text evidence="2">The sequence shown here is derived from an EMBL/GenBank/DDBJ whole genome shotgun (WGS) entry which is preliminary data.</text>
</comment>
<feature type="transmembrane region" description="Helical" evidence="1">
    <location>
        <begin position="12"/>
        <end position="31"/>
    </location>
</feature>
<keyword evidence="1" id="KW-0472">Membrane</keyword>
<gene>
    <name evidence="2" type="ORF">PoB_005496300</name>
</gene>